<feature type="region of interest" description="Disordered" evidence="7">
    <location>
        <begin position="815"/>
        <end position="841"/>
    </location>
</feature>
<dbReference type="Gene3D" id="3.80.10.10">
    <property type="entry name" value="Ribonuclease Inhibitor"/>
    <property type="match status" value="1"/>
</dbReference>
<evidence type="ECO:0000259" key="10">
    <source>
        <dbReference type="Pfam" id="PF25624"/>
    </source>
</evidence>
<comment type="subcellular location">
    <subcellularLocation>
        <location evidence="1">Cytoplasm</location>
    </subcellularLocation>
</comment>
<dbReference type="AlphaFoldDB" id="A0AA39KGB1"/>
<dbReference type="PANTHER" id="PTHR15454">
    <property type="entry name" value="NISCHARIN RELATED"/>
    <property type="match status" value="1"/>
</dbReference>
<dbReference type="Pfam" id="PF25624">
    <property type="entry name" value="PH_S11IP_C"/>
    <property type="match status" value="1"/>
</dbReference>
<evidence type="ECO:0000259" key="8">
    <source>
        <dbReference type="Pfam" id="PF15904"/>
    </source>
</evidence>
<evidence type="ECO:0000256" key="5">
    <source>
        <dbReference type="ARBA" id="ARBA00022614"/>
    </source>
</evidence>
<accession>A0AA39KGB1</accession>
<dbReference type="SUPFAM" id="SSF52075">
    <property type="entry name" value="Outer arm dynein light chain 1"/>
    <property type="match status" value="1"/>
</dbReference>
<dbReference type="InterPro" id="IPR057676">
    <property type="entry name" value="PH_S11IP_C"/>
</dbReference>
<dbReference type="Pfam" id="PF13855">
    <property type="entry name" value="LRR_8"/>
    <property type="match status" value="1"/>
</dbReference>
<dbReference type="Pfam" id="PF23142">
    <property type="entry name" value="PH_PLEKHM2"/>
    <property type="match status" value="1"/>
</dbReference>
<keyword evidence="5" id="KW-0433">Leucine-rich repeat</keyword>
<keyword evidence="4" id="KW-0963">Cytoplasm</keyword>
<reference evidence="11" key="2">
    <citation type="submission" date="2023-03" db="EMBL/GenBank/DDBJ databases">
        <authorList>
            <person name="Inwood S.N."/>
            <person name="Skelly J.G."/>
            <person name="Guhlin J."/>
            <person name="Harrop T.W.R."/>
            <person name="Goldson S.G."/>
            <person name="Dearden P.K."/>
        </authorList>
    </citation>
    <scope>NUCLEOTIDE SEQUENCE</scope>
    <source>
        <strain evidence="11">Lincoln</strain>
        <tissue evidence="11">Whole body</tissue>
    </source>
</reference>
<proteinExistence type="inferred from homology"/>
<name>A0AA39KGB1_MICHY</name>
<keyword evidence="6" id="KW-0677">Repeat</keyword>
<evidence type="ECO:0000256" key="3">
    <source>
        <dbReference type="ARBA" id="ARBA00020683"/>
    </source>
</evidence>
<evidence type="ECO:0000256" key="2">
    <source>
        <dbReference type="ARBA" id="ARBA00008771"/>
    </source>
</evidence>
<evidence type="ECO:0000256" key="4">
    <source>
        <dbReference type="ARBA" id="ARBA00022490"/>
    </source>
</evidence>
<dbReference type="InterPro" id="IPR001611">
    <property type="entry name" value="Leu-rich_rpt"/>
</dbReference>
<evidence type="ECO:0000256" key="1">
    <source>
        <dbReference type="ARBA" id="ARBA00004496"/>
    </source>
</evidence>
<dbReference type="InterPro" id="IPR032675">
    <property type="entry name" value="LRR_dom_sf"/>
</dbReference>
<evidence type="ECO:0000256" key="7">
    <source>
        <dbReference type="SAM" id="MobiDB-lite"/>
    </source>
</evidence>
<comment type="similarity">
    <text evidence="2">Belongs to the STK11IP family.</text>
</comment>
<dbReference type="PANTHER" id="PTHR15454:SF69">
    <property type="entry name" value="SERINE_THREONINE-PROTEIN KINASE 11-INTERACTING PROTEIN"/>
    <property type="match status" value="1"/>
</dbReference>
<reference evidence="11" key="1">
    <citation type="journal article" date="2023" name="bioRxiv">
        <title>Scaffold-level genome assemblies of two parasitoid biocontrol wasps reveal the parthenogenesis mechanism and an associated novel virus.</title>
        <authorList>
            <person name="Inwood S."/>
            <person name="Skelly J."/>
            <person name="Guhlin J."/>
            <person name="Harrop T."/>
            <person name="Goldson S."/>
            <person name="Dearden P."/>
        </authorList>
    </citation>
    <scope>NUCLEOTIDE SEQUENCE</scope>
    <source>
        <strain evidence="11">Lincoln</strain>
        <tissue evidence="11">Whole body</tissue>
    </source>
</reference>
<dbReference type="InterPro" id="IPR031782">
    <property type="entry name" value="LIP1_N"/>
</dbReference>
<protein>
    <recommendedName>
        <fullName evidence="3">Serine/threonine-protein kinase 11-interacting protein</fullName>
    </recommendedName>
</protein>
<keyword evidence="12" id="KW-1185">Reference proteome</keyword>
<dbReference type="Proteomes" id="UP001168972">
    <property type="component" value="Unassembled WGS sequence"/>
</dbReference>
<sequence length="1258" mass="141065">MLSSETELNMSNMQEILKLAKILRKDGDQVLNGSTKLSLSTKLLHNLNDAFTLIIDESKDLESSFQVCNNSETELFRDLKFLHDFVQKTIWLKIVHLNNDSQISIDITKFRHLRYLELQKICIDLVCGIQGIRGQLETISCTGAGGVGTIGRLLASCGGDDGVGFVWASLKRLALPYNGLGRLDKSLELAPWLQTLDLSHNFISIATGLDYLPSLKYVNLGYNKLEFVPSFNKLAYRSLQVLVLKNNYIESINGLQGLDSLAELDLSFNCLTTHNLLWPIEVMTALLWLNLEGNPLSYHKRHRVLTSKYLHSSLAENKFILDHHPLSKSEKLIVAENRLFAIRSSTFSKDNTSSLGDSVISNITTESMVNSREGSVTLEQQIDKTNKLDSSMPKTRRKTNVREVDIADDTDRNADGKTANVINKLTNSYLEMSLDHLETKKKILALREKFGGDNWLSSQGGSFVQDIMGLERTSNAAIVTTSAADMFSTNRIDSLGKLLSTTNDSSHESFSQVFESTENDSQIESQSEKLTKCNSDLQISDDIIEKKQIVDLNDYSDLGMNEGDIFLVKKMQEGVHDEMEELFLIITPENILERDPISEKIKYRWSMDTVLSCLMGRGESVTIDFIFDTTRRDRQTRTYYVESVNDAIKVVKIVEDSIKTRPLLLKVFKCMKCSTHFSLDCDYILTIPNTTNSNTKQPMCPSCKSTLVIQTDELLTPDNDNEKIAGKVNNVEKNDSSKDHDVITNLRHSTSQSSIGGTEDGAMPITTSMVYSDSRHQAQICCTATSLDDSRESTPSTGTVTKKYESDIEILSNPSQSSIEVLDDGSKSSLTPNRKRSSEERRIAIVPNLLTIPDTTLAMTGLTESSSSGSLTDSICTTYESKKVKTPEISLKSPEHVAESEKPEIVEGIKDPIYAPVANLTSMLGGLLQTMKIGTQKESPTQLEKESDVLYNDIQYSYTNFTSVDHRIKLHLILNVFELENEELVLFLRADILMQNQPMPFPGCLVLSTSKIYVLRIIGTEGENPQRWLQKETSWTIDLLRTFAPLPFKQGVFVELKQPIKFSEESANFVFICILQDFQRTSNLLFYLTDLALPANCEVAFSIPDQCTMSIHNLMMSSKHYRDSDAVRILALFSSASLQLETNVVKIEIGGLLVTTSSLVLIDDKMHWLHSQTNEVPSKFTEQPISNLIEVFHDGFLLSLNFFDEIAGIEELWTLTFVSSGAAEAVINAIQPPWEELFSVPLQIMNKISVQQKNERKS</sequence>
<dbReference type="PROSITE" id="PS51450">
    <property type="entry name" value="LRR"/>
    <property type="match status" value="2"/>
</dbReference>
<comment type="caution">
    <text evidence="11">The sequence shown here is derived from an EMBL/GenBank/DDBJ whole genome shotgun (WGS) entry which is preliminary data.</text>
</comment>
<evidence type="ECO:0000313" key="11">
    <source>
        <dbReference type="EMBL" id="KAK0161560.1"/>
    </source>
</evidence>
<evidence type="ECO:0000256" key="6">
    <source>
        <dbReference type="ARBA" id="ARBA00022737"/>
    </source>
</evidence>
<feature type="domain" description="STK11-interacting protein C-terminal PH" evidence="10">
    <location>
        <begin position="1152"/>
        <end position="1245"/>
    </location>
</feature>
<dbReference type="GO" id="GO:0005737">
    <property type="term" value="C:cytoplasm"/>
    <property type="evidence" value="ECO:0007669"/>
    <property type="project" value="UniProtKB-SubCell"/>
</dbReference>
<feature type="domain" description="LKB1 serine/threonine kinase interacting protein 1 N-terminal" evidence="8">
    <location>
        <begin position="15"/>
        <end position="97"/>
    </location>
</feature>
<dbReference type="EMBL" id="JAQQBR010001835">
    <property type="protein sequence ID" value="KAK0161560.1"/>
    <property type="molecule type" value="Genomic_DNA"/>
</dbReference>
<feature type="domain" description="PLEKHM2 PH" evidence="9">
    <location>
        <begin position="962"/>
        <end position="1031"/>
    </location>
</feature>
<dbReference type="InterPro" id="IPR057288">
    <property type="entry name" value="PH_PLEKHM2"/>
</dbReference>
<organism evidence="11 12">
    <name type="scientific">Microctonus hyperodae</name>
    <name type="common">Parasitoid wasp</name>
    <dbReference type="NCBI Taxonomy" id="165561"/>
    <lineage>
        <taxon>Eukaryota</taxon>
        <taxon>Metazoa</taxon>
        <taxon>Ecdysozoa</taxon>
        <taxon>Arthropoda</taxon>
        <taxon>Hexapoda</taxon>
        <taxon>Insecta</taxon>
        <taxon>Pterygota</taxon>
        <taxon>Neoptera</taxon>
        <taxon>Endopterygota</taxon>
        <taxon>Hymenoptera</taxon>
        <taxon>Apocrita</taxon>
        <taxon>Ichneumonoidea</taxon>
        <taxon>Braconidae</taxon>
        <taxon>Euphorinae</taxon>
        <taxon>Microctonus</taxon>
    </lineage>
</organism>
<evidence type="ECO:0000259" key="9">
    <source>
        <dbReference type="Pfam" id="PF23142"/>
    </source>
</evidence>
<evidence type="ECO:0000313" key="12">
    <source>
        <dbReference type="Proteomes" id="UP001168972"/>
    </source>
</evidence>
<dbReference type="Pfam" id="PF15904">
    <property type="entry name" value="LIP1"/>
    <property type="match status" value="1"/>
</dbReference>
<gene>
    <name evidence="11" type="ORF">PV327_010019</name>
</gene>